<evidence type="ECO:0000259" key="2">
    <source>
        <dbReference type="PROSITE" id="PS50053"/>
    </source>
</evidence>
<dbReference type="InterPro" id="IPR000626">
    <property type="entry name" value="Ubiquitin-like_dom"/>
</dbReference>
<dbReference type="GO" id="GO:0071818">
    <property type="term" value="C:BAT3 complex"/>
    <property type="evidence" value="ECO:0007669"/>
    <property type="project" value="TreeGrafter"/>
</dbReference>
<feature type="compositionally biased region" description="Low complexity" evidence="1">
    <location>
        <begin position="455"/>
        <end position="466"/>
    </location>
</feature>
<dbReference type="InterPro" id="IPR029071">
    <property type="entry name" value="Ubiquitin-like_domsf"/>
</dbReference>
<organism evidence="3">
    <name type="scientific">Sarcoptes scabiei</name>
    <name type="common">Itch mite</name>
    <name type="synonym">Acarus scabiei</name>
    <dbReference type="NCBI Taxonomy" id="52283"/>
    <lineage>
        <taxon>Eukaryota</taxon>
        <taxon>Metazoa</taxon>
        <taxon>Ecdysozoa</taxon>
        <taxon>Arthropoda</taxon>
        <taxon>Chelicerata</taxon>
        <taxon>Arachnida</taxon>
        <taxon>Acari</taxon>
        <taxon>Acariformes</taxon>
        <taxon>Sarcoptiformes</taxon>
        <taxon>Astigmata</taxon>
        <taxon>Psoroptidia</taxon>
        <taxon>Sarcoptoidea</taxon>
        <taxon>Sarcoptidae</taxon>
        <taxon>Sarcoptinae</taxon>
        <taxon>Sarcoptes</taxon>
    </lineage>
</organism>
<dbReference type="SUPFAM" id="SSF54236">
    <property type="entry name" value="Ubiquitin-like"/>
    <property type="match status" value="1"/>
</dbReference>
<dbReference type="GO" id="GO:0051787">
    <property type="term" value="F:misfolded protein binding"/>
    <property type="evidence" value="ECO:0007669"/>
    <property type="project" value="TreeGrafter"/>
</dbReference>
<feature type="region of interest" description="Disordered" evidence="1">
    <location>
        <begin position="311"/>
        <end position="367"/>
    </location>
</feature>
<evidence type="ECO:0000313" key="3">
    <source>
        <dbReference type="EMBL" id="KAF7493625.1"/>
    </source>
</evidence>
<evidence type="ECO:0000313" key="4">
    <source>
        <dbReference type="EnsemblMetazoa" id="KAF7493625.1"/>
    </source>
</evidence>
<feature type="compositionally biased region" description="Polar residues" evidence="1">
    <location>
        <begin position="439"/>
        <end position="448"/>
    </location>
</feature>
<gene>
    <name evidence="3" type="ORF">SSS_4338</name>
</gene>
<keyword evidence="5" id="KW-1185">Reference proteome</keyword>
<dbReference type="Proteomes" id="UP000070412">
    <property type="component" value="Unassembled WGS sequence"/>
</dbReference>
<dbReference type="EMBL" id="WVUK01000055">
    <property type="protein sequence ID" value="KAF7493625.1"/>
    <property type="molecule type" value="Genomic_DNA"/>
</dbReference>
<dbReference type="PROSITE" id="PS50053">
    <property type="entry name" value="UBIQUITIN_2"/>
    <property type="match status" value="1"/>
</dbReference>
<reference evidence="3" key="2">
    <citation type="submission" date="2020-01" db="EMBL/GenBank/DDBJ databases">
        <authorList>
            <person name="Korhonen P.K.K."/>
            <person name="Guangxu M.G."/>
            <person name="Wang T.W."/>
            <person name="Stroehlein A.J.S."/>
            <person name="Young N.D."/>
            <person name="Ang C.-S.A."/>
            <person name="Fernando D.W.F."/>
            <person name="Lu H.L."/>
            <person name="Taylor S.T."/>
            <person name="Ehtesham M.E.M."/>
            <person name="Najaraj S.H.N."/>
            <person name="Harsha G.H.G."/>
            <person name="Madugundu A.M."/>
            <person name="Renuse S.R."/>
            <person name="Holt D.H."/>
            <person name="Pandey A.P."/>
            <person name="Papenfuss A.P."/>
            <person name="Gasser R.B.G."/>
            <person name="Fischer K.F."/>
        </authorList>
    </citation>
    <scope>NUCLEOTIDE SEQUENCE</scope>
    <source>
        <strain evidence="3">SSS_KF_BRIS2020</strain>
    </source>
</reference>
<feature type="compositionally biased region" description="Low complexity" evidence="1">
    <location>
        <begin position="339"/>
        <end position="361"/>
    </location>
</feature>
<protein>
    <recommendedName>
        <fullName evidence="2">Ubiquitin-like domain-containing protein</fullName>
    </recommendedName>
</protein>
<feature type="compositionally biased region" description="Low complexity" evidence="1">
    <location>
        <begin position="39"/>
        <end position="57"/>
    </location>
</feature>
<name>A0A834RC19_SARSC</name>
<evidence type="ECO:0000313" key="5">
    <source>
        <dbReference type="Proteomes" id="UP000070412"/>
    </source>
</evidence>
<feature type="region of interest" description="Disordered" evidence="1">
    <location>
        <begin position="421"/>
        <end position="466"/>
    </location>
</feature>
<dbReference type="PANTHER" id="PTHR15204">
    <property type="entry name" value="LARGE PROLINE-RICH PROTEIN BAG6"/>
    <property type="match status" value="1"/>
</dbReference>
<feature type="domain" description="Ubiquitin-like" evidence="2">
    <location>
        <begin position="1"/>
        <end position="34"/>
    </location>
</feature>
<reference evidence="5" key="1">
    <citation type="journal article" date="2020" name="PLoS Negl. Trop. Dis.">
        <title>High-quality nuclear genome for Sarcoptes scabiei-A critical resource for a neglected parasite.</title>
        <authorList>
            <person name="Korhonen P.K."/>
            <person name="Gasser R.B."/>
            <person name="Ma G."/>
            <person name="Wang T."/>
            <person name="Stroehlein A.J."/>
            <person name="Young N.D."/>
            <person name="Ang C.S."/>
            <person name="Fernando D.D."/>
            <person name="Lu H.C."/>
            <person name="Taylor S."/>
            <person name="Reynolds S.L."/>
            <person name="Mofiz E."/>
            <person name="Najaraj S.H."/>
            <person name="Gowda H."/>
            <person name="Madugundu A."/>
            <person name="Renuse S."/>
            <person name="Holt D."/>
            <person name="Pandey A."/>
            <person name="Papenfuss A.T."/>
            <person name="Fischer K."/>
        </authorList>
    </citation>
    <scope>NUCLEOTIDE SEQUENCE [LARGE SCALE GENOMIC DNA]</scope>
</reference>
<feature type="compositionally biased region" description="Polar residues" evidence="1">
    <location>
        <begin position="318"/>
        <end position="336"/>
    </location>
</feature>
<dbReference type="AlphaFoldDB" id="A0A834RC19"/>
<reference evidence="4" key="3">
    <citation type="submission" date="2022-06" db="UniProtKB">
        <authorList>
            <consortium name="EnsemblMetazoa"/>
        </authorList>
    </citation>
    <scope>IDENTIFICATION</scope>
</reference>
<dbReference type="PANTHER" id="PTHR15204:SF0">
    <property type="entry name" value="LARGE PROLINE-RICH PROTEIN BAG6"/>
    <property type="match status" value="1"/>
</dbReference>
<dbReference type="Gene3D" id="3.10.20.90">
    <property type="entry name" value="Phosphatidylinositol 3-kinase Catalytic Subunit, Chain A, domain 1"/>
    <property type="match status" value="1"/>
</dbReference>
<dbReference type="GO" id="GO:0036503">
    <property type="term" value="P:ERAD pathway"/>
    <property type="evidence" value="ECO:0007669"/>
    <property type="project" value="TreeGrafter"/>
</dbReference>
<evidence type="ECO:0000256" key="1">
    <source>
        <dbReference type="SAM" id="MobiDB-lite"/>
    </source>
</evidence>
<sequence>MIFCGRVLADDKTLKYYKIDNGKVIHLVKRTPPAKSDANSSASSVNQNSNNESNLNSEPRARFRSFRNGDVSSVFMGTFSMDSRSDLINHVMRHVVGLNRSGSQETGSADSTNRNISNEANIRGRFNQIRQILNYIDTNFQILQDPNHIPRPFESISENHQYRLSDYSRFMTNTISYLERLRPYVDTWLQSFDEVESSAERNAETSQQFDEDSHHYSIIMRILHHLSHVFHLLTDFQIDPRNRTNPISLNVLDNNLSNSSGISLSLGSNQDNSNVSSNAVNNSADIAALIHDEDIDDEDLDDDLLGISSNRNIDDSLHSSTNTEINQSGRNDQQPIDPSAQNSSNTTTSASATSESSTTSQPRMSFFTNYPTHSPILLMEVDATINGHRTNLGPRPIPNFSISDLNVTINNLINNASNVTFNTSMSAPPPPPPTSSSSGTNDNNQPADSNDDGQNRNNSSTANNASNTANQFASASNTMNLLPLRFDPYLNCNSSYTLPKIRPTSAGIFESLNPQVLQQRLSQLFDSDNNIVSNIFNSLQTESISPSNSSSSQSDFLNLIEFLLSQMNQLPNFNSLANSPRIDDYLRSLNLFNIDQNNIITNILSFLFRNLNFQDLFQLVNADYNRLDGLRQPLQDSIREFLLSGQAWSLELARSQISQYISENHTTLENAASDLAINPDINIGDSLQNFFIEYFLKFLNSLMNLENNETFPSDVLSIINDLALNFNFFCELVFADPIQGRQGFITNLIVSLEA</sequence>
<dbReference type="Pfam" id="PF00240">
    <property type="entry name" value="ubiquitin"/>
    <property type="match status" value="1"/>
</dbReference>
<accession>A0A834RC19</accession>
<dbReference type="EnsemblMetazoa" id="SSS_4338s_mrna">
    <property type="protein sequence ID" value="KAF7493625.1"/>
    <property type="gene ID" value="SSS_4338"/>
</dbReference>
<dbReference type="OrthoDB" id="1885901at2759"/>
<feature type="region of interest" description="Disordered" evidence="1">
    <location>
        <begin position="31"/>
        <end position="61"/>
    </location>
</feature>
<dbReference type="GO" id="GO:0031593">
    <property type="term" value="F:polyubiquitin modification-dependent protein binding"/>
    <property type="evidence" value="ECO:0007669"/>
    <property type="project" value="TreeGrafter"/>
</dbReference>
<proteinExistence type="predicted"/>